<dbReference type="InterPro" id="IPR016032">
    <property type="entry name" value="Sig_transdc_resp-reg_C-effctor"/>
</dbReference>
<reference evidence="4 5" key="1">
    <citation type="journal article" date="2017" name="Front. Microbiol.">
        <title>Phaeobacter piscinae sp. nov., a species of the Roseobacter group and potential aquaculture probiont.</title>
        <authorList>
            <person name="Sonnenschein E.C."/>
            <person name="Phippen C.B.W."/>
            <person name="Nielsen K.F."/>
            <person name="Mateiu R.V."/>
            <person name="Melchiorsen J."/>
            <person name="Gram L."/>
            <person name="Overmann J."/>
            <person name="Freese H.M."/>
        </authorList>
    </citation>
    <scope>NUCLEOTIDE SEQUENCE [LARGE SCALE GENOMIC DNA]</scope>
    <source>
        <strain evidence="4 5">P63</strain>
    </source>
</reference>
<dbReference type="GO" id="GO:0003677">
    <property type="term" value="F:DNA binding"/>
    <property type="evidence" value="ECO:0007669"/>
    <property type="project" value="InterPro"/>
</dbReference>
<dbReference type="RefSeq" id="WP_024097779.1">
    <property type="nucleotide sequence ID" value="NZ_CP010588.1"/>
</dbReference>
<feature type="region of interest" description="Disordered" evidence="1">
    <location>
        <begin position="171"/>
        <end position="200"/>
    </location>
</feature>
<proteinExistence type="predicted"/>
<dbReference type="Gene3D" id="1.10.10.10">
    <property type="entry name" value="Winged helix-like DNA-binding domain superfamily/Winged helix DNA-binding domain"/>
    <property type="match status" value="1"/>
</dbReference>
<evidence type="ECO:0000259" key="3">
    <source>
        <dbReference type="SMART" id="SM00421"/>
    </source>
</evidence>
<dbReference type="GeneID" id="31846762"/>
<dbReference type="GO" id="GO:0006355">
    <property type="term" value="P:regulation of DNA-templated transcription"/>
    <property type="evidence" value="ECO:0007669"/>
    <property type="project" value="InterPro"/>
</dbReference>
<keyword evidence="2" id="KW-0812">Transmembrane</keyword>
<name>A0AAD0EDG5_9RHOB</name>
<organism evidence="4 5">
    <name type="scientific">Phaeobacter gallaeciensis</name>
    <dbReference type="NCBI Taxonomy" id="60890"/>
    <lineage>
        <taxon>Bacteria</taxon>
        <taxon>Pseudomonadati</taxon>
        <taxon>Pseudomonadota</taxon>
        <taxon>Alphaproteobacteria</taxon>
        <taxon>Rhodobacterales</taxon>
        <taxon>Roseobacteraceae</taxon>
        <taxon>Phaeobacter</taxon>
    </lineage>
</organism>
<accession>A0AAD0EDG5</accession>
<protein>
    <submittedName>
        <fullName evidence="4">Transcriptional regulator, LuxR family</fullName>
    </submittedName>
</protein>
<evidence type="ECO:0000256" key="2">
    <source>
        <dbReference type="SAM" id="Phobius"/>
    </source>
</evidence>
<dbReference type="Proteomes" id="UP000217545">
    <property type="component" value="Chromosome"/>
</dbReference>
<keyword evidence="2" id="KW-0472">Membrane</keyword>
<evidence type="ECO:0000313" key="4">
    <source>
        <dbReference type="EMBL" id="ATF06440.1"/>
    </source>
</evidence>
<evidence type="ECO:0000313" key="5">
    <source>
        <dbReference type="Proteomes" id="UP000217545"/>
    </source>
</evidence>
<dbReference type="AlphaFoldDB" id="A0AAD0EDG5"/>
<gene>
    <name evidence="4" type="ORF">PhaeoP63_02376</name>
</gene>
<dbReference type="InterPro" id="IPR036388">
    <property type="entry name" value="WH-like_DNA-bd_sf"/>
</dbReference>
<feature type="domain" description="HTH luxR-type" evidence="3">
    <location>
        <begin position="105"/>
        <end position="162"/>
    </location>
</feature>
<evidence type="ECO:0000256" key="1">
    <source>
        <dbReference type="SAM" id="MobiDB-lite"/>
    </source>
</evidence>
<dbReference type="InterPro" id="IPR000792">
    <property type="entry name" value="Tscrpt_reg_LuxR_C"/>
</dbReference>
<dbReference type="SMART" id="SM00421">
    <property type="entry name" value="HTH_LUXR"/>
    <property type="match status" value="1"/>
</dbReference>
<keyword evidence="2" id="KW-1133">Transmembrane helix</keyword>
<feature type="transmembrane region" description="Helical" evidence="2">
    <location>
        <begin position="39"/>
        <end position="58"/>
    </location>
</feature>
<sequence>MFQSLERIFVSLALLILLVFTLGDTVVDAQNGDSPIMLFVDLLGFLLQTIPLLYIWYFQPITAWRASYRLAAQAKRKSADVRYWSDIARKQLNGLSIHIDAQFEQWSLTPAETDVALLLLKGFSMREIADLRHISERTARQQATTVYAKADVNGRTALSAFFLEDLLPPNRQGSRATRDGDAELMTKTSDTNDRLQPANS</sequence>
<dbReference type="EMBL" id="CP010784">
    <property type="protein sequence ID" value="ATF06440.1"/>
    <property type="molecule type" value="Genomic_DNA"/>
</dbReference>
<dbReference type="SUPFAM" id="SSF46894">
    <property type="entry name" value="C-terminal effector domain of the bipartite response regulators"/>
    <property type="match status" value="1"/>
</dbReference>